<protein>
    <recommendedName>
        <fullName evidence="2">Riboflavin biosynthesis intermediates N-glycosidase</fullName>
    </recommendedName>
</protein>
<dbReference type="RefSeq" id="WP_353068666.1">
    <property type="nucleotide sequence ID" value="NZ_CP132932.1"/>
</dbReference>
<accession>A0AAU7ZAK5</accession>
<dbReference type="AlphaFoldDB" id="A0AAU7ZAK5"/>
<sequence length="151" mass="17335">MSYDLMVFEPEAAPKNHDAFMGWYFTLTKWNDGPYDDPARTSARLHAWVREMQRTFPDMNSPEAEIHLKDDEGVLGDYTIGRQFIYAGFAWSKAVAAAGEAERLAKLHGVGLFDVSSDREEVWLPVNGTLELAHQKRARFFKRLSRLLRGR</sequence>
<dbReference type="EMBL" id="CP132932">
    <property type="protein sequence ID" value="XCB25938.1"/>
    <property type="molecule type" value="Genomic_DNA"/>
</dbReference>
<name>A0AAU7ZAK5_9BACT</name>
<gene>
    <name evidence="1" type="ORF">RBB75_16055</name>
</gene>
<organism evidence="1">
    <name type="scientific">Tunturiibacter empetritectus</name>
    <dbReference type="NCBI Taxonomy" id="3069691"/>
    <lineage>
        <taxon>Bacteria</taxon>
        <taxon>Pseudomonadati</taxon>
        <taxon>Acidobacteriota</taxon>
        <taxon>Terriglobia</taxon>
        <taxon>Terriglobales</taxon>
        <taxon>Acidobacteriaceae</taxon>
        <taxon>Tunturiibacter</taxon>
    </lineage>
</organism>
<proteinExistence type="predicted"/>
<reference evidence="1" key="2">
    <citation type="journal article" date="2024" name="Environ. Microbiol.">
        <title>Genome analysis and description of Tunturibacter gen. nov. expands the diversity of Terriglobia in tundra soils.</title>
        <authorList>
            <person name="Messyasz A."/>
            <person name="Mannisto M.K."/>
            <person name="Kerkhof L.J."/>
            <person name="Haggblom M.M."/>
        </authorList>
    </citation>
    <scope>NUCLEOTIDE SEQUENCE</scope>
    <source>
        <strain evidence="1">M8UP23</strain>
    </source>
</reference>
<evidence type="ECO:0000313" key="1">
    <source>
        <dbReference type="EMBL" id="XCB25938.1"/>
    </source>
</evidence>
<evidence type="ECO:0008006" key="2">
    <source>
        <dbReference type="Google" id="ProtNLM"/>
    </source>
</evidence>
<reference evidence="1" key="1">
    <citation type="submission" date="2023-08" db="EMBL/GenBank/DDBJ databases">
        <authorList>
            <person name="Messyasz A."/>
            <person name="Mannisto M.K."/>
            <person name="Kerkhof L.J."/>
            <person name="Haggblom M."/>
        </authorList>
    </citation>
    <scope>NUCLEOTIDE SEQUENCE</scope>
    <source>
        <strain evidence="1">M8UP23</strain>
    </source>
</reference>
<dbReference type="KEGG" id="temp:RBB75_16055"/>